<keyword evidence="3" id="KW-0489">Methyltransferase</keyword>
<feature type="domain" description="THUMP-like" evidence="1">
    <location>
        <begin position="327"/>
        <end position="397"/>
    </location>
</feature>
<keyword evidence="4" id="KW-1185">Reference proteome</keyword>
<sequence>MDLIDNPKLDEILKFINQHEQDDPAQLVLKHGSNADLPIQEIASQIAARQKAKNKLPSLYKNKNLLFPPPLSMEQCSSEATAKYKASLIKGDSLIDLTGGFGIDSFYLSSSFKQTNYVEQQTQLYKIAQYNFEQLDVNIVVFNKTAEVYLENQTDAVNCIFLDPARRDQKMQRVFQWEDCQPNLIQLLPQLLKKADLVMVKAAPMLDIEKACQELNQHVSAVHIVEWQNEVKELLFLIDDKIYENPLIKVVQLDDEGNVYQSFEGNKIKEQQNSIRIEQPKHYLYEPSPALMKSGLFNSLADSFDLIKLHQNTNLFTSNTLATDFPGRIYQINHKLAPQKKALSKVLKGGKANLKTRNFPVAVEALKKKLGIKDGGNQYLFACTLSDNTKALLLCDKIDS</sequence>
<evidence type="ECO:0000313" key="4">
    <source>
        <dbReference type="Proteomes" id="UP000642920"/>
    </source>
</evidence>
<keyword evidence="3" id="KW-0808">Transferase</keyword>
<dbReference type="Pfam" id="PF18096">
    <property type="entry name" value="Thump_like"/>
    <property type="match status" value="1"/>
</dbReference>
<dbReference type="Gene3D" id="1.10.10.1110">
    <property type="entry name" value="Methyltransferase PG1098, N-terminal domain"/>
    <property type="match status" value="1"/>
</dbReference>
<dbReference type="RefSeq" id="WP_201917144.1">
    <property type="nucleotide sequence ID" value="NZ_JAERQG010000001.1"/>
</dbReference>
<dbReference type="InterPro" id="IPR041497">
    <property type="entry name" value="Thump-like"/>
</dbReference>
<dbReference type="AlphaFoldDB" id="A0A937AD09"/>
<accession>A0A937AD09</accession>
<reference evidence="3" key="1">
    <citation type="submission" date="2021-01" db="EMBL/GenBank/DDBJ databases">
        <title>Marivirga sp. nov., isolated from intertidal surface sediments.</title>
        <authorList>
            <person name="Zhang M."/>
        </authorList>
    </citation>
    <scope>NUCLEOTIDE SEQUENCE</scope>
    <source>
        <strain evidence="3">SM1354</strain>
    </source>
</reference>
<dbReference type="GO" id="GO:0008168">
    <property type="term" value="F:methyltransferase activity"/>
    <property type="evidence" value="ECO:0007669"/>
    <property type="project" value="UniProtKB-KW"/>
</dbReference>
<dbReference type="InterPro" id="IPR054168">
    <property type="entry name" value="PG_1098_Fer"/>
</dbReference>
<dbReference type="GO" id="GO:0032259">
    <property type="term" value="P:methylation"/>
    <property type="evidence" value="ECO:0007669"/>
    <property type="project" value="UniProtKB-KW"/>
</dbReference>
<evidence type="ECO:0000313" key="3">
    <source>
        <dbReference type="EMBL" id="MBL0763988.1"/>
    </source>
</evidence>
<organism evidence="3 4">
    <name type="scientific">Marivirga atlantica</name>
    <dbReference type="NCBI Taxonomy" id="1548457"/>
    <lineage>
        <taxon>Bacteria</taxon>
        <taxon>Pseudomonadati</taxon>
        <taxon>Bacteroidota</taxon>
        <taxon>Cytophagia</taxon>
        <taxon>Cytophagales</taxon>
        <taxon>Marivirgaceae</taxon>
        <taxon>Marivirga</taxon>
    </lineage>
</organism>
<comment type="caution">
    <text evidence="3">The sequence shown here is derived from an EMBL/GenBank/DDBJ whole genome shotgun (WGS) entry which is preliminary data.</text>
</comment>
<gene>
    <name evidence="3" type="ORF">JKP34_01915</name>
</gene>
<evidence type="ECO:0000259" key="1">
    <source>
        <dbReference type="Pfam" id="PF18096"/>
    </source>
</evidence>
<dbReference type="InterPro" id="IPR029063">
    <property type="entry name" value="SAM-dependent_MTases_sf"/>
</dbReference>
<protein>
    <submittedName>
        <fullName evidence="3">RsmD family RNA methyltransferase</fullName>
    </submittedName>
</protein>
<dbReference type="Gene3D" id="3.40.50.150">
    <property type="entry name" value="Vaccinia Virus protein VP39"/>
    <property type="match status" value="1"/>
</dbReference>
<name>A0A937AD09_9BACT</name>
<dbReference type="SUPFAM" id="SSF53335">
    <property type="entry name" value="S-adenosyl-L-methionine-dependent methyltransferases"/>
    <property type="match status" value="1"/>
</dbReference>
<feature type="domain" description="PG-1098 ferredoxin-like" evidence="2">
    <location>
        <begin position="283"/>
        <end position="326"/>
    </location>
</feature>
<dbReference type="Proteomes" id="UP000642920">
    <property type="component" value="Unassembled WGS sequence"/>
</dbReference>
<evidence type="ECO:0000259" key="2">
    <source>
        <dbReference type="Pfam" id="PF22013"/>
    </source>
</evidence>
<proteinExistence type="predicted"/>
<dbReference type="Pfam" id="PF22013">
    <property type="entry name" value="PG_1098_Fer"/>
    <property type="match status" value="1"/>
</dbReference>
<dbReference type="EMBL" id="JAERQG010000001">
    <property type="protein sequence ID" value="MBL0763988.1"/>
    <property type="molecule type" value="Genomic_DNA"/>
</dbReference>